<dbReference type="PROSITE" id="PS00134">
    <property type="entry name" value="TRYPSIN_HIS"/>
    <property type="match status" value="1"/>
</dbReference>
<accession>A0A9K3LCD3</accession>
<dbReference type="InterPro" id="IPR001254">
    <property type="entry name" value="Trypsin_dom"/>
</dbReference>
<dbReference type="InterPro" id="IPR033116">
    <property type="entry name" value="TRYPSIN_SER"/>
</dbReference>
<evidence type="ECO:0000256" key="1">
    <source>
        <dbReference type="ARBA" id="ARBA00023157"/>
    </source>
</evidence>
<organism evidence="5 6">
    <name type="scientific">Nitzschia inconspicua</name>
    <dbReference type="NCBI Taxonomy" id="303405"/>
    <lineage>
        <taxon>Eukaryota</taxon>
        <taxon>Sar</taxon>
        <taxon>Stramenopiles</taxon>
        <taxon>Ochrophyta</taxon>
        <taxon>Bacillariophyta</taxon>
        <taxon>Bacillariophyceae</taxon>
        <taxon>Bacillariophycidae</taxon>
        <taxon>Bacillariales</taxon>
        <taxon>Bacillariaceae</taxon>
        <taxon>Nitzschia</taxon>
    </lineage>
</organism>
<evidence type="ECO:0000313" key="5">
    <source>
        <dbReference type="EMBL" id="KAG7359825.1"/>
    </source>
</evidence>
<keyword evidence="3" id="KW-0732">Signal</keyword>
<dbReference type="SMART" id="SM00020">
    <property type="entry name" value="Tryp_SPc"/>
    <property type="match status" value="1"/>
</dbReference>
<dbReference type="AlphaFoldDB" id="A0A9K3LCD3"/>
<dbReference type="FunFam" id="2.40.10.10:FF:000002">
    <property type="entry name" value="Transmembrane protease serine"/>
    <property type="match status" value="1"/>
</dbReference>
<sequence length="1173" mass="129902">MSVKGFVVLPALLALFHSSIVLATETRPGAVIKTSLTDSNPLSGNSSSLINPRPRIVGGTTAQEGRYPYFVSLLNQHGQRACGGVLVAPDVVMTAAHCSSLEFAQIGRWSLKEELDKYEEFQVETTMYPHPLYNSGFSFANDAKLLKLNRQSTKTFITINENPSLPTEASSSVRNSLTVIGFGYTQHGNTKSAPDYLQEATLSYVPNTDCERSQDPKSPDTYQGLISDSMLCASDTGKDACQGDSGGPLIVRRGSPEDDILVGIVSWGYGCAHPYYPGVFSRVSSFSGWAKMTICEISSNPPPEYDCGNVAALPTEDDSVPITIIIQLDDHPTETAWSIIRKETNTVLVNVVQGTYTVAQKTMHETVFLPPGSNIFFRILDEHGDGLCCDTPGNYRVVLGRDAEGKVLVSGGGDFGSERWHEFQVPRDFKDRPEVPDISHGQIPLTVVIQLDEYPQEIGWRIDRLDIQNEEIIRIPAGVYVTPEMIVVRTIVLQEKEVFKFKVFDMTGDGIEGGNVQLFLGTTDIFDYSRMIFQSDGKFQDEVDHTFMASLESFPSTLPLLPGQAYLTLELRMDLYPGEIAVQLRMSGKYDSMGRQDGKAKTVIFFRPPGFYSNRVGESVLEQIPVPDIVSGASRHFNFIITDKYEDGLCCSWKESTQTGYTLYQGDPSERNVVVTSKFESTGKEVKEFTIHGQDAPPEDFGSDETPLQNLEIKVTIVLDTYPDETGFYIEDSLNRRVVDVPPGTYKDEQIVEEIITLEVGLYAFTLLDTFGDGINRDDSFYRLELANIEGRLPLLSGIGAFAFQETRVFLVEGDSAKYPMFIRTPIGNYQLRFDVFRLDLVQSDALIASRGTGEADDVMEHMIEVKEGSLYRAVFDNDGEDLDGSIEINLGTSNPAVFKGLEYVVRPDTTSNTRRWQVKFFAGQSLLTDELKDFEILTLRLKFDRFPSEVEWMLLSNDDPDSILGRGLKKRDLFAFGPETYYHQSLEGRTITETIRIPRQRGDRRYTLVLTDSGTDGICCSFGDGGPVELFLGEADTGQLLFNESFQTGRLQKDFVLTGIAPTSPSSTMNSCFALMSALLVLIFVDPRETEVCRSRPAELGTTPGRPTLPVSFPAATVRSIGDFVHGTVDEVIGSSAANNLGWCAGMVYKPVSGLKEKSSAERIVRVHSPHD</sequence>
<keyword evidence="6" id="KW-1185">Reference proteome</keyword>
<keyword evidence="2" id="KW-0378">Hydrolase</keyword>
<dbReference type="Proteomes" id="UP000693970">
    <property type="component" value="Unassembled WGS sequence"/>
</dbReference>
<evidence type="ECO:0000313" key="6">
    <source>
        <dbReference type="Proteomes" id="UP000693970"/>
    </source>
</evidence>
<evidence type="ECO:0000256" key="2">
    <source>
        <dbReference type="RuleBase" id="RU363034"/>
    </source>
</evidence>
<dbReference type="GO" id="GO:0006508">
    <property type="term" value="P:proteolysis"/>
    <property type="evidence" value="ECO:0007669"/>
    <property type="project" value="UniProtKB-KW"/>
</dbReference>
<evidence type="ECO:0000256" key="3">
    <source>
        <dbReference type="SAM" id="SignalP"/>
    </source>
</evidence>
<dbReference type="InterPro" id="IPR050430">
    <property type="entry name" value="Peptidase_S1"/>
</dbReference>
<feature type="domain" description="Peptidase S1" evidence="4">
    <location>
        <begin position="56"/>
        <end position="295"/>
    </location>
</feature>
<keyword evidence="2" id="KW-0645">Protease</keyword>
<proteinExistence type="predicted"/>
<feature type="chain" id="PRO_5039938509" evidence="3">
    <location>
        <begin position="24"/>
        <end position="1173"/>
    </location>
</feature>
<dbReference type="InterPro" id="IPR018114">
    <property type="entry name" value="TRYPSIN_HIS"/>
</dbReference>
<feature type="signal peptide" evidence="3">
    <location>
        <begin position="1"/>
        <end position="23"/>
    </location>
</feature>
<dbReference type="CDD" id="cd00190">
    <property type="entry name" value="Tryp_SPc"/>
    <property type="match status" value="1"/>
</dbReference>
<dbReference type="EMBL" id="JAGRRH010000013">
    <property type="protein sequence ID" value="KAG7359825.1"/>
    <property type="molecule type" value="Genomic_DNA"/>
</dbReference>
<keyword evidence="2" id="KW-0720">Serine protease</keyword>
<dbReference type="PROSITE" id="PS00135">
    <property type="entry name" value="TRYPSIN_SER"/>
    <property type="match status" value="1"/>
</dbReference>
<dbReference type="PANTHER" id="PTHR24276">
    <property type="entry name" value="POLYSERASE-RELATED"/>
    <property type="match status" value="1"/>
</dbReference>
<comment type="caution">
    <text evidence="5">The sequence shown here is derived from an EMBL/GenBank/DDBJ whole genome shotgun (WGS) entry which is preliminary data.</text>
</comment>
<dbReference type="Pfam" id="PF00089">
    <property type="entry name" value="Trypsin"/>
    <property type="match status" value="1"/>
</dbReference>
<reference evidence="5" key="1">
    <citation type="journal article" date="2021" name="Sci. Rep.">
        <title>Diploid genomic architecture of Nitzschia inconspicua, an elite biomass production diatom.</title>
        <authorList>
            <person name="Oliver A."/>
            <person name="Podell S."/>
            <person name="Pinowska A."/>
            <person name="Traller J.C."/>
            <person name="Smith S.R."/>
            <person name="McClure R."/>
            <person name="Beliaev A."/>
            <person name="Bohutskyi P."/>
            <person name="Hill E.A."/>
            <person name="Rabines A."/>
            <person name="Zheng H."/>
            <person name="Allen L.Z."/>
            <person name="Kuo A."/>
            <person name="Grigoriev I.V."/>
            <person name="Allen A.E."/>
            <person name="Hazlebeck D."/>
            <person name="Allen E.E."/>
        </authorList>
    </citation>
    <scope>NUCLEOTIDE SEQUENCE</scope>
    <source>
        <strain evidence="5">Hildebrandi</strain>
    </source>
</reference>
<keyword evidence="1" id="KW-1015">Disulfide bond</keyword>
<name>A0A9K3LCD3_9STRA</name>
<protein>
    <submittedName>
        <fullName evidence="5">Peptidase S8 family protein</fullName>
    </submittedName>
</protein>
<dbReference type="PROSITE" id="PS50240">
    <property type="entry name" value="TRYPSIN_DOM"/>
    <property type="match status" value="1"/>
</dbReference>
<dbReference type="OrthoDB" id="10059102at2759"/>
<evidence type="ECO:0000259" key="4">
    <source>
        <dbReference type="PROSITE" id="PS50240"/>
    </source>
</evidence>
<dbReference type="PANTHER" id="PTHR24276:SF91">
    <property type="entry name" value="AT26814P-RELATED"/>
    <property type="match status" value="1"/>
</dbReference>
<reference evidence="5" key="2">
    <citation type="submission" date="2021-04" db="EMBL/GenBank/DDBJ databases">
        <authorList>
            <person name="Podell S."/>
        </authorList>
    </citation>
    <scope>NUCLEOTIDE SEQUENCE</scope>
    <source>
        <strain evidence="5">Hildebrandi</strain>
    </source>
</reference>
<dbReference type="GO" id="GO:0004252">
    <property type="term" value="F:serine-type endopeptidase activity"/>
    <property type="evidence" value="ECO:0007669"/>
    <property type="project" value="InterPro"/>
</dbReference>
<gene>
    <name evidence="5" type="ORF">IV203_034923</name>
</gene>